<dbReference type="Proteomes" id="UP000004129">
    <property type="component" value="Unassembled WGS sequence"/>
</dbReference>
<dbReference type="InterPro" id="IPR013324">
    <property type="entry name" value="RNA_pol_sigma_r3/r4-like"/>
</dbReference>
<dbReference type="SUPFAM" id="SSF88659">
    <property type="entry name" value="Sigma3 and sigma4 domains of RNA polymerase sigma factors"/>
    <property type="match status" value="1"/>
</dbReference>
<dbReference type="PANTHER" id="PTHR37478:SF2">
    <property type="entry name" value="UPF0251 PROTEIN TK0562"/>
    <property type="match status" value="1"/>
</dbReference>
<dbReference type="Gene3D" id="3.30.420.130">
    <property type="entry name" value="Dinitrogenase iron-molybdenum cofactor biosynthesis domain"/>
    <property type="match status" value="1"/>
</dbReference>
<dbReference type="EMBL" id="ACZM01000017">
    <property type="protein sequence ID" value="EHG19861.1"/>
    <property type="molecule type" value="Genomic_DNA"/>
</dbReference>
<evidence type="ECO:0000313" key="6">
    <source>
        <dbReference type="Proteomes" id="UP000004129"/>
    </source>
</evidence>
<evidence type="ECO:0000256" key="3">
    <source>
        <dbReference type="SAM" id="MobiDB-lite"/>
    </source>
</evidence>
<dbReference type="HAMAP" id="MF_00674">
    <property type="entry name" value="UPF0251"/>
    <property type="match status" value="1"/>
</dbReference>
<reference evidence="5 6" key="1">
    <citation type="submission" date="2011-08" db="EMBL/GenBank/DDBJ databases">
        <title>The Genome Sequence of Selenomonas infelix ATCC 43532.</title>
        <authorList>
            <consortium name="The Broad Institute Genome Sequencing Platform"/>
            <person name="Earl A."/>
            <person name="Ward D."/>
            <person name="Feldgarden M."/>
            <person name="Gevers D."/>
            <person name="Izard J."/>
            <person name="Blanton J.M."/>
            <person name="Baranova O.V."/>
            <person name="Dewhirst F.E."/>
            <person name="Young S.K."/>
            <person name="Zeng Q."/>
            <person name="Gargeya S."/>
            <person name="Fitzgerald M."/>
            <person name="Haas B."/>
            <person name="Abouelleil A."/>
            <person name="Alvarado L."/>
            <person name="Arachchi H.M."/>
            <person name="Berlin A."/>
            <person name="Brown A."/>
            <person name="Chapman S.B."/>
            <person name="Chen Z."/>
            <person name="Dunbar C."/>
            <person name="Freedman E."/>
            <person name="Gearin G."/>
            <person name="Gellesch M."/>
            <person name="Goldberg J."/>
            <person name="Griggs A."/>
            <person name="Gujja S."/>
            <person name="Heiman D."/>
            <person name="Howarth C."/>
            <person name="Larson L."/>
            <person name="Lui A."/>
            <person name="MacDonald P.J.P."/>
            <person name="Montmayeur A."/>
            <person name="Murphy C."/>
            <person name="Neiman D."/>
            <person name="Pearson M."/>
            <person name="Priest M."/>
            <person name="Roberts A."/>
            <person name="Saif S."/>
            <person name="Shea T."/>
            <person name="Shenoy N."/>
            <person name="Sisk P."/>
            <person name="Stolte C."/>
            <person name="Sykes S."/>
            <person name="Wortman J."/>
            <person name="Nusbaum C."/>
            <person name="Birren B."/>
        </authorList>
    </citation>
    <scope>NUCLEOTIDE SEQUENCE [LARGE SCALE GENOMIC DNA]</scope>
    <source>
        <strain evidence="5 6">ATCC 43532</strain>
    </source>
</reference>
<protein>
    <recommendedName>
        <fullName evidence="2">UPF0251 protein HMPREF9334_01753</fullName>
    </recommendedName>
</protein>
<evidence type="ECO:0000256" key="1">
    <source>
        <dbReference type="ARBA" id="ARBA00009350"/>
    </source>
</evidence>
<dbReference type="OrthoDB" id="280278at2"/>
<sequence length="289" mass="30859">MPRPKRCRRIGAYPDFWSFAPEDAEEETEESVILQLDELETIRQIDYGRQTQEECAAAMGVSRATVTSIYEAARYKLAEAIICGKRIHIAGGAYRIEHPTVLGIQDKGEHTMRIAVPYENEKIEQHFGRAKQFKFYDVEDGTVQASEVVDTVGEGHGALASFLHNAKADVVICGGIGAGAQTALAEAGITLVSGVKGSADEVVQQHLAGTLERSADEGKCTHRHQHQHGKDHAHGHGCGHEGHEGHGCGHGTHEGHEGHEGHKGHGPHGGHGSHGGHGGHGPHGGHGAH</sequence>
<dbReference type="SUPFAM" id="SSF53146">
    <property type="entry name" value="Nitrogenase accessory factor-like"/>
    <property type="match status" value="1"/>
</dbReference>
<dbReference type="STRING" id="679201.HMPREF9334_01753"/>
<dbReference type="InterPro" id="IPR033913">
    <property type="entry name" value="MTH1175_dom"/>
</dbReference>
<comment type="caution">
    <text evidence="5">The sequence shown here is derived from an EMBL/GenBank/DDBJ whole genome shotgun (WGS) entry which is preliminary data.</text>
</comment>
<dbReference type="InterPro" id="IPR036105">
    <property type="entry name" value="DiNase_FeMo-co_biosyn_sf"/>
</dbReference>
<dbReference type="eggNOG" id="COG1433">
    <property type="taxonomic scope" value="Bacteria"/>
</dbReference>
<organism evidence="5 6">
    <name type="scientific">Selenomonas infelix ATCC 43532</name>
    <dbReference type="NCBI Taxonomy" id="679201"/>
    <lineage>
        <taxon>Bacteria</taxon>
        <taxon>Bacillati</taxon>
        <taxon>Bacillota</taxon>
        <taxon>Negativicutes</taxon>
        <taxon>Selenomonadales</taxon>
        <taxon>Selenomonadaceae</taxon>
        <taxon>Selenomonas</taxon>
    </lineage>
</organism>
<keyword evidence="6" id="KW-1185">Reference proteome</keyword>
<evidence type="ECO:0000256" key="2">
    <source>
        <dbReference type="HAMAP-Rule" id="MF_00674"/>
    </source>
</evidence>
<dbReference type="Pfam" id="PF02579">
    <property type="entry name" value="Nitro_FeMo-Co"/>
    <property type="match status" value="1"/>
</dbReference>
<feature type="compositionally biased region" description="Basic and acidic residues" evidence="3">
    <location>
        <begin position="228"/>
        <end position="263"/>
    </location>
</feature>
<name>G5GRD1_9FIRM</name>
<feature type="compositionally biased region" description="Gly residues" evidence="3">
    <location>
        <begin position="269"/>
        <end position="289"/>
    </location>
</feature>
<dbReference type="AlphaFoldDB" id="G5GRD1"/>
<feature type="domain" description="Dinitrogenase iron-molybdenum cofactor biosynthesis" evidence="4">
    <location>
        <begin position="120"/>
        <end position="206"/>
    </location>
</feature>
<dbReference type="Pfam" id="PF02001">
    <property type="entry name" value="DUF134"/>
    <property type="match status" value="1"/>
</dbReference>
<feature type="region of interest" description="Disordered" evidence="3">
    <location>
        <begin position="216"/>
        <end position="289"/>
    </location>
</feature>
<dbReference type="HOGENOM" id="CLU_071826_1_0_9"/>
<gene>
    <name evidence="5" type="ORF">HMPREF9334_01753</name>
</gene>
<dbReference type="PANTHER" id="PTHR37478">
    <property type="match status" value="1"/>
</dbReference>
<dbReference type="RefSeq" id="WP_006693188.1">
    <property type="nucleotide sequence ID" value="NZ_JH376800.1"/>
</dbReference>
<dbReference type="PATRIC" id="fig|679201.3.peg.1768"/>
<dbReference type="eggNOG" id="COG1342">
    <property type="taxonomic scope" value="Bacteria"/>
</dbReference>
<dbReference type="InterPro" id="IPR003731">
    <property type="entry name" value="Di-Nase_FeMo-co_biosynth"/>
</dbReference>
<proteinExistence type="inferred from homology"/>
<comment type="similarity">
    <text evidence="1 2">Belongs to the UPF0251 family.</text>
</comment>
<dbReference type="InterPro" id="IPR002852">
    <property type="entry name" value="UPF0251"/>
</dbReference>
<evidence type="ECO:0000259" key="4">
    <source>
        <dbReference type="Pfam" id="PF02579"/>
    </source>
</evidence>
<evidence type="ECO:0000313" key="5">
    <source>
        <dbReference type="EMBL" id="EHG19861.1"/>
    </source>
</evidence>
<dbReference type="CDD" id="cd00851">
    <property type="entry name" value="MTH1175"/>
    <property type="match status" value="1"/>
</dbReference>
<accession>G5GRD1</accession>